<dbReference type="OrthoDB" id="1731983at2759"/>
<gene>
    <name evidence="2" type="ORF">SISNIDRAFT_38643</name>
</gene>
<evidence type="ECO:0000313" key="2">
    <source>
        <dbReference type="EMBL" id="KZS94340.1"/>
    </source>
</evidence>
<reference evidence="2 3" key="1">
    <citation type="journal article" date="2016" name="Mol. Biol. Evol.">
        <title>Comparative Genomics of Early-Diverging Mushroom-Forming Fungi Provides Insights into the Origins of Lignocellulose Decay Capabilities.</title>
        <authorList>
            <person name="Nagy L.G."/>
            <person name="Riley R."/>
            <person name="Tritt A."/>
            <person name="Adam C."/>
            <person name="Daum C."/>
            <person name="Floudas D."/>
            <person name="Sun H."/>
            <person name="Yadav J.S."/>
            <person name="Pangilinan J."/>
            <person name="Larsson K.H."/>
            <person name="Matsuura K."/>
            <person name="Barry K."/>
            <person name="Labutti K."/>
            <person name="Kuo R."/>
            <person name="Ohm R.A."/>
            <person name="Bhattacharya S.S."/>
            <person name="Shirouzu T."/>
            <person name="Yoshinaga Y."/>
            <person name="Martin F.M."/>
            <person name="Grigoriev I.V."/>
            <person name="Hibbett D.S."/>
        </authorList>
    </citation>
    <scope>NUCLEOTIDE SEQUENCE [LARGE SCALE GENOMIC DNA]</scope>
    <source>
        <strain evidence="2 3">HHB9708</strain>
    </source>
</reference>
<dbReference type="STRING" id="1314777.A0A164VPK3"/>
<dbReference type="AlphaFoldDB" id="A0A164VPK3"/>
<dbReference type="EMBL" id="KV419404">
    <property type="protein sequence ID" value="KZS94340.1"/>
    <property type="molecule type" value="Genomic_DNA"/>
</dbReference>
<evidence type="ECO:0000259" key="1">
    <source>
        <dbReference type="Pfam" id="PF22917"/>
    </source>
</evidence>
<dbReference type="InterPro" id="IPR036291">
    <property type="entry name" value="NAD(P)-bd_dom_sf"/>
</dbReference>
<dbReference type="PANTHER" id="PTHR32487">
    <property type="entry name" value="3-OXO-DELTA(4,5)-STEROID 5-BETA-REDUCTASE"/>
    <property type="match status" value="1"/>
</dbReference>
<dbReference type="Pfam" id="PF22917">
    <property type="entry name" value="PRISE"/>
    <property type="match status" value="1"/>
</dbReference>
<feature type="domain" description="PRISE-like Rossmann-fold" evidence="1">
    <location>
        <begin position="7"/>
        <end position="383"/>
    </location>
</feature>
<dbReference type="Gene3D" id="3.40.50.720">
    <property type="entry name" value="NAD(P)-binding Rossmann-like Domain"/>
    <property type="match status" value="1"/>
</dbReference>
<name>A0A164VPK3_9AGAM</name>
<dbReference type="Proteomes" id="UP000076722">
    <property type="component" value="Unassembled WGS sequence"/>
</dbReference>
<dbReference type="InterPro" id="IPR055222">
    <property type="entry name" value="PRISE-like_Rossmann-fold"/>
</dbReference>
<accession>A0A164VPK3</accession>
<evidence type="ECO:0000313" key="3">
    <source>
        <dbReference type="Proteomes" id="UP000076722"/>
    </source>
</evidence>
<dbReference type="CDD" id="cd08948">
    <property type="entry name" value="5beta-POR_like_SDR_a"/>
    <property type="match status" value="1"/>
</dbReference>
<keyword evidence="3" id="KW-1185">Reference proteome</keyword>
<protein>
    <recommendedName>
        <fullName evidence="1">PRISE-like Rossmann-fold domain-containing protein</fullName>
    </recommendedName>
</protein>
<sequence>MSNGYHALVFGASGISGWEACRQLLTYPTASTFSQVTGLTNRPLTREAALLPLDPRLRLISGVDLQKSVEELITDLTQIPNIQTVTHVFYYAYKQVEDKVELNKVNTQMLETAITGLIKLNAPLKHVMLQTGGKAYGPEFYGQVPFPPIPLKESTPRLPEPYASRIFYYSLVDVLARLSQGTSWTFSEVRPDNIIGFAPNFNAMNEAQIFGVYLSLYRAVYGQGAEIPFPSTKAAYKIMTTESSTETLIRYQIHLALHPDKFANGEAFNEGDKAASFETKWPAMAAYFGLKGVPPKEDNPQDAMEKWVWKHKDVWDKLEKEYDLKPGAIEGTGWWFGNFVIWAFWDRPYDLSKMKAVGFEEEGDTVKGYYKSWDLYRKAKIIPDFPSDS</sequence>
<dbReference type="PANTHER" id="PTHR32487:SF8">
    <property type="entry name" value="NAD-DEPENDENT EPIMERASE_DEHYDRATASE DOMAIN-CONTAINING PROTEIN"/>
    <property type="match status" value="1"/>
</dbReference>
<proteinExistence type="predicted"/>
<dbReference type="SUPFAM" id="SSF51735">
    <property type="entry name" value="NAD(P)-binding Rossmann-fold domains"/>
    <property type="match status" value="1"/>
</dbReference>
<organism evidence="2 3">
    <name type="scientific">Sistotremastrum niveocremeum HHB9708</name>
    <dbReference type="NCBI Taxonomy" id="1314777"/>
    <lineage>
        <taxon>Eukaryota</taxon>
        <taxon>Fungi</taxon>
        <taxon>Dikarya</taxon>
        <taxon>Basidiomycota</taxon>
        <taxon>Agaricomycotina</taxon>
        <taxon>Agaricomycetes</taxon>
        <taxon>Sistotremastrales</taxon>
        <taxon>Sistotremastraceae</taxon>
        <taxon>Sertulicium</taxon>
        <taxon>Sertulicium niveocremeum</taxon>
    </lineage>
</organism>